<feature type="transmembrane region" description="Helical" evidence="1">
    <location>
        <begin position="100"/>
        <end position="125"/>
    </location>
</feature>
<gene>
    <name evidence="2" type="ORF">B0H67DRAFT_644341</name>
</gene>
<dbReference type="AlphaFoldDB" id="A0AA40AEP1"/>
<proteinExistence type="predicted"/>
<feature type="transmembrane region" description="Helical" evidence="1">
    <location>
        <begin position="310"/>
        <end position="333"/>
    </location>
</feature>
<name>A0AA40AEP1_9PEZI</name>
<sequence>MDAFENLDFTNNCTLASYYIANWFYLEPGINITVEYIYSALNPADRTTFSQVLDWFLYVTNGGDVYSLESRWFNQAIQLPYKRCQAQVCRSIIRRGNPDMAGIGVLIAYFVEAAITTAFFVILLVDLLMHGRPTPPSPRTRRNFLDSVHSAVKPFLDGTILFSLSMLAASIAQNARIILHLNQQRPLDTTKYENVLSQQLALFSIFPALLLESLNPWPRRRRLRRAVWILIVIMAVIAIAVARTAASRDAAEDFWELTCDTDGGFKILQALTASFVLFPVTFVFWLAFIRNPFRIQRLQHSPFLATLRGYWPAFIATLCCIGMWTFLALFAVYREKLISTASNETFKDEEDEWKFGQFLALATWLPVFVEFGYVFGLGTEEGLRGRLGAAWEVQCIRAW</sequence>
<keyword evidence="1" id="KW-0812">Transmembrane</keyword>
<evidence type="ECO:0000313" key="2">
    <source>
        <dbReference type="EMBL" id="KAK0714482.1"/>
    </source>
</evidence>
<feature type="transmembrane region" description="Helical" evidence="1">
    <location>
        <begin position="266"/>
        <end position="289"/>
    </location>
</feature>
<comment type="caution">
    <text evidence="2">The sequence shown here is derived from an EMBL/GenBank/DDBJ whole genome shotgun (WGS) entry which is preliminary data.</text>
</comment>
<feature type="transmembrane region" description="Helical" evidence="1">
    <location>
        <begin position="226"/>
        <end position="246"/>
    </location>
</feature>
<keyword evidence="1" id="KW-0472">Membrane</keyword>
<accession>A0AA40AEP1</accession>
<reference evidence="2" key="1">
    <citation type="submission" date="2023-06" db="EMBL/GenBank/DDBJ databases">
        <title>Genome-scale phylogeny and comparative genomics of the fungal order Sordariales.</title>
        <authorList>
            <consortium name="Lawrence Berkeley National Laboratory"/>
            <person name="Hensen N."/>
            <person name="Bonometti L."/>
            <person name="Westerberg I."/>
            <person name="Brannstrom I.O."/>
            <person name="Guillou S."/>
            <person name="Cros-Aarteil S."/>
            <person name="Calhoun S."/>
            <person name="Haridas S."/>
            <person name="Kuo A."/>
            <person name="Mondo S."/>
            <person name="Pangilinan J."/>
            <person name="Riley R."/>
            <person name="Labutti K."/>
            <person name="Andreopoulos B."/>
            <person name="Lipzen A."/>
            <person name="Chen C."/>
            <person name="Yanf M."/>
            <person name="Daum C."/>
            <person name="Ng V."/>
            <person name="Clum A."/>
            <person name="Steindorff A."/>
            <person name="Ohm R."/>
            <person name="Martin F."/>
            <person name="Silar P."/>
            <person name="Natvig D."/>
            <person name="Lalanne C."/>
            <person name="Gautier V."/>
            <person name="Ament-Velasquez S.L."/>
            <person name="Kruys A."/>
            <person name="Hutchinson M.I."/>
            <person name="Powell A.J."/>
            <person name="Barry K."/>
            <person name="Miller A.N."/>
            <person name="Grigoriev I.V."/>
            <person name="Debuchy R."/>
            <person name="Gladieux P."/>
            <person name="Thoren M.H."/>
            <person name="Johannesson H."/>
        </authorList>
    </citation>
    <scope>NUCLEOTIDE SEQUENCE</scope>
    <source>
        <strain evidence="2">SMH4607-1</strain>
    </source>
</reference>
<keyword evidence="1" id="KW-1133">Transmembrane helix</keyword>
<evidence type="ECO:0000256" key="1">
    <source>
        <dbReference type="SAM" id="Phobius"/>
    </source>
</evidence>
<dbReference type="EMBL" id="JAUKUA010000004">
    <property type="protein sequence ID" value="KAK0714482.1"/>
    <property type="molecule type" value="Genomic_DNA"/>
</dbReference>
<organism evidence="2 3">
    <name type="scientific">Lasiosphaeris hirsuta</name>
    <dbReference type="NCBI Taxonomy" id="260670"/>
    <lineage>
        <taxon>Eukaryota</taxon>
        <taxon>Fungi</taxon>
        <taxon>Dikarya</taxon>
        <taxon>Ascomycota</taxon>
        <taxon>Pezizomycotina</taxon>
        <taxon>Sordariomycetes</taxon>
        <taxon>Sordariomycetidae</taxon>
        <taxon>Sordariales</taxon>
        <taxon>Lasiosphaeriaceae</taxon>
        <taxon>Lasiosphaeris</taxon>
    </lineage>
</organism>
<dbReference type="Proteomes" id="UP001172102">
    <property type="component" value="Unassembled WGS sequence"/>
</dbReference>
<evidence type="ECO:0000313" key="3">
    <source>
        <dbReference type="Proteomes" id="UP001172102"/>
    </source>
</evidence>
<feature type="transmembrane region" description="Helical" evidence="1">
    <location>
        <begin position="353"/>
        <end position="376"/>
    </location>
</feature>
<keyword evidence="3" id="KW-1185">Reference proteome</keyword>
<protein>
    <submittedName>
        <fullName evidence="2">Uncharacterized protein</fullName>
    </submittedName>
</protein>